<dbReference type="SUPFAM" id="SSF48695">
    <property type="entry name" value="Multiheme cytochromes"/>
    <property type="match status" value="1"/>
</dbReference>
<dbReference type="Pfam" id="PF09699">
    <property type="entry name" value="Paired_CXXCH_1"/>
    <property type="match status" value="1"/>
</dbReference>
<sequence length="201" mass="22205">MRKRMLLFVFVIVLSISCYAIFAVAAGPHDEGCTDCHSTHYAKGEYIIGVEPFKVNNPSRTRNTRTSQGIDSLCLGCHNDGEGILPVNLHSTHPTGVKPMYAKVPKQLLWDGVLTCSSCHDPHPNNANYKYLIVPTKEGKDMGLFCGQCHPRQSDKQVMSKVSKMKMTFDPVIAPIIKFKQKAPVPVKKTTRPAPATKPAQ</sequence>
<organism evidence="3 4">
    <name type="scientific">Maridesulfovibrio ferrireducens</name>
    <dbReference type="NCBI Taxonomy" id="246191"/>
    <lineage>
        <taxon>Bacteria</taxon>
        <taxon>Pseudomonadati</taxon>
        <taxon>Thermodesulfobacteriota</taxon>
        <taxon>Desulfovibrionia</taxon>
        <taxon>Desulfovibrionales</taxon>
        <taxon>Desulfovibrionaceae</taxon>
        <taxon>Maridesulfovibrio</taxon>
    </lineage>
</organism>
<feature type="chain" id="PRO_5011484144" evidence="1">
    <location>
        <begin position="26"/>
        <end position="201"/>
    </location>
</feature>
<keyword evidence="1" id="KW-0732">Signal</keyword>
<dbReference type="InterPro" id="IPR010177">
    <property type="entry name" value="Paired_CXXCH_1"/>
</dbReference>
<dbReference type="Proteomes" id="UP000199053">
    <property type="component" value="Unassembled WGS sequence"/>
</dbReference>
<dbReference type="PROSITE" id="PS51257">
    <property type="entry name" value="PROKAR_LIPOPROTEIN"/>
    <property type="match status" value="1"/>
</dbReference>
<keyword evidence="4" id="KW-1185">Reference proteome</keyword>
<reference evidence="4" key="1">
    <citation type="submission" date="2016-10" db="EMBL/GenBank/DDBJ databases">
        <authorList>
            <person name="Varghese N."/>
            <person name="Submissions S."/>
        </authorList>
    </citation>
    <scope>NUCLEOTIDE SEQUENCE [LARGE SCALE GENOMIC DNA]</scope>
    <source>
        <strain evidence="4">DSM 16995</strain>
    </source>
</reference>
<dbReference type="RefSeq" id="WP_170830308.1">
    <property type="nucleotide sequence ID" value="NZ_FNGA01000002.1"/>
</dbReference>
<gene>
    <name evidence="3" type="ORF">SAMN05660337_0997</name>
</gene>
<proteinExistence type="predicted"/>
<feature type="signal peptide" evidence="1">
    <location>
        <begin position="1"/>
        <end position="25"/>
    </location>
</feature>
<name>A0A1G9E8E5_9BACT</name>
<dbReference type="Gene3D" id="1.10.1130.10">
    <property type="entry name" value="Flavocytochrome C3, Chain A"/>
    <property type="match status" value="1"/>
</dbReference>
<accession>A0A1G9E8E5</accession>
<evidence type="ECO:0000259" key="2">
    <source>
        <dbReference type="Pfam" id="PF09699"/>
    </source>
</evidence>
<dbReference type="AlphaFoldDB" id="A0A1G9E8E5"/>
<protein>
    <submittedName>
        <fullName evidence="3">Doubled CXXCH motif (Paired_CXXCH_1)</fullName>
    </submittedName>
</protein>
<evidence type="ECO:0000313" key="4">
    <source>
        <dbReference type="Proteomes" id="UP000199053"/>
    </source>
</evidence>
<evidence type="ECO:0000313" key="3">
    <source>
        <dbReference type="EMBL" id="SDK72394.1"/>
    </source>
</evidence>
<dbReference type="EMBL" id="FNGA01000002">
    <property type="protein sequence ID" value="SDK72394.1"/>
    <property type="molecule type" value="Genomic_DNA"/>
</dbReference>
<dbReference type="InterPro" id="IPR036280">
    <property type="entry name" value="Multihaem_cyt_sf"/>
</dbReference>
<evidence type="ECO:0000256" key="1">
    <source>
        <dbReference type="SAM" id="SignalP"/>
    </source>
</evidence>
<feature type="domain" description="Doubled CXXCH motif" evidence="2">
    <location>
        <begin position="116"/>
        <end position="153"/>
    </location>
</feature>